<accession>A0A1D9G3Q1</accession>
<organism evidence="3 4">
    <name type="scientific">Moorena producens (strain JHB)</name>
    <dbReference type="NCBI Taxonomy" id="1454205"/>
    <lineage>
        <taxon>Bacteria</taxon>
        <taxon>Bacillati</taxon>
        <taxon>Cyanobacteriota</taxon>
        <taxon>Cyanophyceae</taxon>
        <taxon>Coleofasciculales</taxon>
        <taxon>Coleofasciculaceae</taxon>
        <taxon>Moorena</taxon>
    </lineage>
</organism>
<keyword evidence="2" id="KW-0812">Transmembrane</keyword>
<reference evidence="4" key="1">
    <citation type="submission" date="2016-10" db="EMBL/GenBank/DDBJ databases">
        <title>Comparative genomics uncovers the prolific and rare metabolic potential of the cyanobacterial genus Moorea.</title>
        <authorList>
            <person name="Leao T."/>
            <person name="Castelao G."/>
            <person name="Korobeynikov A."/>
            <person name="Monroe E.A."/>
            <person name="Podell S."/>
            <person name="Glukhov E."/>
            <person name="Allen E."/>
            <person name="Gerwick W.H."/>
            <person name="Gerwick L."/>
        </authorList>
    </citation>
    <scope>NUCLEOTIDE SEQUENCE [LARGE SCALE GENOMIC DNA]</scope>
    <source>
        <strain evidence="4">JHB</strain>
    </source>
</reference>
<keyword evidence="2" id="KW-1133">Transmembrane helix</keyword>
<dbReference type="EMBL" id="CP017708">
    <property type="protein sequence ID" value="AOY82267.2"/>
    <property type="molecule type" value="Genomic_DNA"/>
</dbReference>
<evidence type="ECO:0000256" key="1">
    <source>
        <dbReference type="SAM" id="MobiDB-lite"/>
    </source>
</evidence>
<evidence type="ECO:0000313" key="4">
    <source>
        <dbReference type="Proteomes" id="UP000176944"/>
    </source>
</evidence>
<evidence type="ECO:0000256" key="2">
    <source>
        <dbReference type="SAM" id="Phobius"/>
    </source>
</evidence>
<name>A0A1D9G3Q1_MOOP1</name>
<dbReference type="Proteomes" id="UP000176944">
    <property type="component" value="Chromosome"/>
</dbReference>
<feature type="compositionally biased region" description="Polar residues" evidence="1">
    <location>
        <begin position="29"/>
        <end position="38"/>
    </location>
</feature>
<protein>
    <submittedName>
        <fullName evidence="3">DUF2451 domain-containing protein</fullName>
    </submittedName>
</protein>
<sequence>MEAKSPRQAKETQSPTDPDSGLTEKSGALETQSPNSRKNASRVPKPGKNASKATVGLWFGCPPPSLPKGSRDLEQSQSPALRGHHYSVLIIQLAVAFVVYCLSSFRGAARNFTLLNQYFTLASPSYSSIRQWVLRVGLYELQRPRENRWDWLFIIDMTLELGSRKCLVVLGIPQARWQHLVEQAEGKLSYQEMEVLGMEVMKQTNGVAIYQVLCEVTDRVGVPLQIVSDHGSDIKKGIRLFQQAHPTVLVTYDVTHESARLLKGELEKDESYQTFASRCARSRQQLQQSPLSFLMPPIQRAKARYFNIDSLLEWAQKVLEYQQRQDFSLINSCFCLDQKALDALAPHLQSTSSITVPQKPALSPSRGLHLCPQSWPQSEGFLRQRCNGAPLR</sequence>
<keyword evidence="2" id="KW-0472">Membrane</keyword>
<proteinExistence type="predicted"/>
<dbReference type="AlphaFoldDB" id="A0A1D9G3Q1"/>
<feature type="region of interest" description="Disordered" evidence="1">
    <location>
        <begin position="1"/>
        <end position="56"/>
    </location>
</feature>
<feature type="compositionally biased region" description="Basic and acidic residues" evidence="1">
    <location>
        <begin position="1"/>
        <end position="10"/>
    </location>
</feature>
<gene>
    <name evidence="3" type="ORF">BJP36_22535</name>
</gene>
<evidence type="ECO:0000313" key="3">
    <source>
        <dbReference type="EMBL" id="AOY82267.2"/>
    </source>
</evidence>
<feature type="transmembrane region" description="Helical" evidence="2">
    <location>
        <begin position="86"/>
        <end position="105"/>
    </location>
</feature>